<feature type="transmembrane region" description="Helical" evidence="1">
    <location>
        <begin position="66"/>
        <end position="84"/>
    </location>
</feature>
<name>A0A1G8JPM3_9SPHI</name>
<dbReference type="PANTHER" id="PTHR36435">
    <property type="entry name" value="SLR1288 PROTEIN"/>
    <property type="match status" value="1"/>
</dbReference>
<dbReference type="STRING" id="551996.SAMN05192573_1194"/>
<evidence type="ECO:0000256" key="1">
    <source>
        <dbReference type="SAM" id="Phobius"/>
    </source>
</evidence>
<accession>A0A1G8JPM3</accession>
<evidence type="ECO:0000313" key="3">
    <source>
        <dbReference type="EMBL" id="SDI33135.1"/>
    </source>
</evidence>
<dbReference type="GO" id="GO:0004175">
    <property type="term" value="F:endopeptidase activity"/>
    <property type="evidence" value="ECO:0007669"/>
    <property type="project" value="UniProtKB-ARBA"/>
</dbReference>
<dbReference type="EMBL" id="FNCG01000019">
    <property type="protein sequence ID" value="SDI33135.1"/>
    <property type="molecule type" value="Genomic_DNA"/>
</dbReference>
<dbReference type="InterPro" id="IPR003675">
    <property type="entry name" value="Rce1/LyrA-like_dom"/>
</dbReference>
<reference evidence="4" key="1">
    <citation type="submission" date="2016-10" db="EMBL/GenBank/DDBJ databases">
        <authorList>
            <person name="Varghese N."/>
            <person name="Submissions S."/>
        </authorList>
    </citation>
    <scope>NUCLEOTIDE SEQUENCE [LARGE SCALE GENOMIC DNA]</scope>
    <source>
        <strain evidence="4">Gh-67</strain>
    </source>
</reference>
<feature type="transmembrane region" description="Helical" evidence="1">
    <location>
        <begin position="220"/>
        <end position="241"/>
    </location>
</feature>
<dbReference type="PANTHER" id="PTHR36435:SF1">
    <property type="entry name" value="CAAX AMINO TERMINAL PROTEASE FAMILY PROTEIN"/>
    <property type="match status" value="1"/>
</dbReference>
<keyword evidence="4" id="KW-1185">Reference proteome</keyword>
<feature type="transmembrane region" description="Helical" evidence="1">
    <location>
        <begin position="181"/>
        <end position="214"/>
    </location>
</feature>
<feature type="transmembrane region" description="Helical" evidence="1">
    <location>
        <begin position="253"/>
        <end position="273"/>
    </location>
</feature>
<keyword evidence="1" id="KW-0812">Transmembrane</keyword>
<dbReference type="GO" id="GO:0080120">
    <property type="term" value="P:CAAX-box protein maturation"/>
    <property type="evidence" value="ECO:0007669"/>
    <property type="project" value="UniProtKB-ARBA"/>
</dbReference>
<evidence type="ECO:0000313" key="4">
    <source>
        <dbReference type="Proteomes" id="UP000199705"/>
    </source>
</evidence>
<gene>
    <name evidence="3" type="ORF">SAMN05192573_1194</name>
</gene>
<dbReference type="InterPro" id="IPR052710">
    <property type="entry name" value="CAAX_protease"/>
</dbReference>
<keyword evidence="1" id="KW-1133">Transmembrane helix</keyword>
<keyword evidence="1" id="KW-0472">Membrane</keyword>
<feature type="transmembrane region" description="Helical" evidence="1">
    <location>
        <begin position="31"/>
        <end position="54"/>
    </location>
</feature>
<proteinExistence type="predicted"/>
<dbReference type="Pfam" id="PF02517">
    <property type="entry name" value="Rce1-like"/>
    <property type="match status" value="1"/>
</dbReference>
<dbReference type="AlphaFoldDB" id="A0A1G8JPM3"/>
<organism evidence="3 4">
    <name type="scientific">Mucilaginibacter gossypii</name>
    <dbReference type="NCBI Taxonomy" id="551996"/>
    <lineage>
        <taxon>Bacteria</taxon>
        <taxon>Pseudomonadati</taxon>
        <taxon>Bacteroidota</taxon>
        <taxon>Sphingobacteriia</taxon>
        <taxon>Sphingobacteriales</taxon>
        <taxon>Sphingobacteriaceae</taxon>
        <taxon>Mucilaginibacter</taxon>
    </lineage>
</organism>
<evidence type="ECO:0000259" key="2">
    <source>
        <dbReference type="Pfam" id="PF02517"/>
    </source>
</evidence>
<dbReference type="RefSeq" id="WP_091174510.1">
    <property type="nucleotide sequence ID" value="NZ_FNCG01000019.1"/>
</dbReference>
<protein>
    <recommendedName>
        <fullName evidence="2">CAAX prenyl protease 2/Lysostaphin resistance protein A-like domain-containing protein</fullName>
    </recommendedName>
</protein>
<feature type="transmembrane region" description="Helical" evidence="1">
    <location>
        <begin position="105"/>
        <end position="126"/>
    </location>
</feature>
<sequence length="290" mass="32539">MSEVTNIETSAKGPENITHIPKIAYPNIKSVVRLFFMYLVFLIIVIITAGIVFMNTPKEFPAVRSIFKVLTNAAPILMAIQYTLKRSEKQQGYPSTINYNKIEGWLIPVLIIAATAFSIILERISVLLPMPLKVREIFERVFTKDLFSFMSVVIIAPIVEEILCRGIILKGLLKNYAPNKAIIISAILFSVLHLNPWQAIPAFFGGLFLGWIYYKTQSVIPGMIFHAAINTTGFAFLFLGNSKQDLPDIFGKMYYPVLLVSALVFTVSCIFINKKVKVAVTNQPLTTNLQ</sequence>
<feature type="domain" description="CAAX prenyl protease 2/Lysostaphin resistance protein A-like" evidence="2">
    <location>
        <begin position="146"/>
        <end position="231"/>
    </location>
</feature>
<dbReference type="Proteomes" id="UP000199705">
    <property type="component" value="Unassembled WGS sequence"/>
</dbReference>
<feature type="transmembrane region" description="Helical" evidence="1">
    <location>
        <begin position="146"/>
        <end position="169"/>
    </location>
</feature>